<dbReference type="GO" id="GO:0005524">
    <property type="term" value="F:ATP binding"/>
    <property type="evidence" value="ECO:0007669"/>
    <property type="project" value="InterPro"/>
</dbReference>
<dbReference type="GO" id="GO:0005737">
    <property type="term" value="C:cytoplasm"/>
    <property type="evidence" value="ECO:0007669"/>
    <property type="project" value="InterPro"/>
</dbReference>
<dbReference type="Pfam" id="PF01225">
    <property type="entry name" value="Mur_ligase"/>
    <property type="match status" value="1"/>
</dbReference>
<gene>
    <name evidence="5" type="ORF">UFOPK3773_02209</name>
</gene>
<dbReference type="Pfam" id="PF02875">
    <property type="entry name" value="Mur_ligase_C"/>
    <property type="match status" value="1"/>
</dbReference>
<dbReference type="InterPro" id="IPR036615">
    <property type="entry name" value="Mur_ligase_C_dom_sf"/>
</dbReference>
<dbReference type="HAMAP" id="MF_00208">
    <property type="entry name" value="MurE"/>
    <property type="match status" value="1"/>
</dbReference>
<dbReference type="PANTHER" id="PTHR23135">
    <property type="entry name" value="MUR LIGASE FAMILY MEMBER"/>
    <property type="match status" value="1"/>
</dbReference>
<feature type="domain" description="Mur ligase C-terminal" evidence="3">
    <location>
        <begin position="345"/>
        <end position="475"/>
    </location>
</feature>
<feature type="domain" description="Mur ligase N-terminal catalytic" evidence="2">
    <location>
        <begin position="33"/>
        <end position="97"/>
    </location>
</feature>
<dbReference type="InterPro" id="IPR035911">
    <property type="entry name" value="MurE/MurF_N"/>
</dbReference>
<evidence type="ECO:0000259" key="2">
    <source>
        <dbReference type="Pfam" id="PF01225"/>
    </source>
</evidence>
<proteinExistence type="inferred from homology"/>
<sequence>MSATVRPRTAERELSEAFTRVSVEAIGDVRVAVSGITHDSREVRPGDIYAALPGFTTHGADFVGQALAAGAAAIVTDGAGATRMGPASIPVLVAADPRQAAGLLAAWVYGDPADDLLTIGITGTNGKTTTSYLVDAGLRAAGHLTGVVGTIGTRLGDEVLASARTTPEATDLHATLAVMRERGITAVTMEVSSHALVLRRVEGIVFDVAGFTNLSRDHLDFHGSMEAYFEAKAELFTPLHARRGVVTIDDEWGQRLSDRAQVSTSSLATTGGLADWEVMSASRVGDGRSVIELRQPDGSLALIESMLPGQFNVANLTLAHALLRTAGVSADDSVTGLAAAGGIPGRMERVSGASDPVAVFVDYAHSPDAIDRVIATAREFTEGRVIVVVGAGGDRDREKRSHMGLAASAADVLVVTDDNPRSESAAAIRAEVLAGVPESASPTCRVIERGDRRDAIALALDDAAAGDCVLILGKGHETGQEVAGVIAHFDDREVAASLLSGRPAKGAAQ</sequence>
<name>A0A6J7L5Q5_9ZZZZ</name>
<dbReference type="InterPro" id="IPR013221">
    <property type="entry name" value="Mur_ligase_cen"/>
</dbReference>
<dbReference type="InterPro" id="IPR000713">
    <property type="entry name" value="Mur_ligase_N"/>
</dbReference>
<dbReference type="InterPro" id="IPR036565">
    <property type="entry name" value="Mur-like_cat_sf"/>
</dbReference>
<dbReference type="NCBIfam" id="NF001126">
    <property type="entry name" value="PRK00139.1-4"/>
    <property type="match status" value="1"/>
</dbReference>
<dbReference type="Gene3D" id="3.40.1190.10">
    <property type="entry name" value="Mur-like, catalytic domain"/>
    <property type="match status" value="1"/>
</dbReference>
<dbReference type="InterPro" id="IPR004101">
    <property type="entry name" value="Mur_ligase_C"/>
</dbReference>
<dbReference type="SUPFAM" id="SSF53623">
    <property type="entry name" value="MurD-like peptide ligases, catalytic domain"/>
    <property type="match status" value="1"/>
</dbReference>
<dbReference type="PANTHER" id="PTHR23135:SF4">
    <property type="entry name" value="UDP-N-ACETYLMURAMOYL-L-ALANYL-D-GLUTAMATE--2,6-DIAMINOPIMELATE LIGASE MURE HOMOLOG, CHLOROPLASTIC"/>
    <property type="match status" value="1"/>
</dbReference>
<dbReference type="SUPFAM" id="SSF63418">
    <property type="entry name" value="MurE/MurF N-terminal domain"/>
    <property type="match status" value="1"/>
</dbReference>
<evidence type="ECO:0000256" key="1">
    <source>
        <dbReference type="ARBA" id="ARBA00005898"/>
    </source>
</evidence>
<dbReference type="GO" id="GO:0051301">
    <property type="term" value="P:cell division"/>
    <property type="evidence" value="ECO:0007669"/>
    <property type="project" value="InterPro"/>
</dbReference>
<evidence type="ECO:0000313" key="5">
    <source>
        <dbReference type="EMBL" id="CAB4964018.1"/>
    </source>
</evidence>
<evidence type="ECO:0000259" key="3">
    <source>
        <dbReference type="Pfam" id="PF02875"/>
    </source>
</evidence>
<dbReference type="GO" id="GO:0008360">
    <property type="term" value="P:regulation of cell shape"/>
    <property type="evidence" value="ECO:0007669"/>
    <property type="project" value="InterPro"/>
</dbReference>
<dbReference type="InterPro" id="IPR005761">
    <property type="entry name" value="UDP-N-AcMur-Glu-dNH2Pim_ligase"/>
</dbReference>
<reference evidence="5" key="1">
    <citation type="submission" date="2020-05" db="EMBL/GenBank/DDBJ databases">
        <authorList>
            <person name="Chiriac C."/>
            <person name="Salcher M."/>
            <person name="Ghai R."/>
            <person name="Kavagutti S V."/>
        </authorList>
    </citation>
    <scope>NUCLEOTIDE SEQUENCE</scope>
</reference>
<dbReference type="Gene3D" id="3.40.1390.10">
    <property type="entry name" value="MurE/MurF, N-terminal domain"/>
    <property type="match status" value="1"/>
</dbReference>
<dbReference type="NCBIfam" id="TIGR01085">
    <property type="entry name" value="murE"/>
    <property type="match status" value="1"/>
</dbReference>
<dbReference type="NCBIfam" id="NF001124">
    <property type="entry name" value="PRK00139.1-2"/>
    <property type="match status" value="1"/>
</dbReference>
<dbReference type="AlphaFoldDB" id="A0A6J7L5Q5"/>
<dbReference type="EMBL" id="CAFBNF010000355">
    <property type="protein sequence ID" value="CAB4964018.1"/>
    <property type="molecule type" value="Genomic_DNA"/>
</dbReference>
<dbReference type="Gene3D" id="3.90.190.20">
    <property type="entry name" value="Mur ligase, C-terminal domain"/>
    <property type="match status" value="1"/>
</dbReference>
<feature type="domain" description="Mur ligase central" evidence="4">
    <location>
        <begin position="121"/>
        <end position="322"/>
    </location>
</feature>
<dbReference type="Pfam" id="PF08245">
    <property type="entry name" value="Mur_ligase_M"/>
    <property type="match status" value="1"/>
</dbReference>
<dbReference type="SUPFAM" id="SSF53244">
    <property type="entry name" value="MurD-like peptide ligases, peptide-binding domain"/>
    <property type="match status" value="1"/>
</dbReference>
<comment type="similarity">
    <text evidence="1">Belongs to the MurCDEF family. MurE subfamily.</text>
</comment>
<evidence type="ECO:0000259" key="4">
    <source>
        <dbReference type="Pfam" id="PF08245"/>
    </source>
</evidence>
<dbReference type="GO" id="GO:0016881">
    <property type="term" value="F:acid-amino acid ligase activity"/>
    <property type="evidence" value="ECO:0007669"/>
    <property type="project" value="InterPro"/>
</dbReference>
<protein>
    <submittedName>
        <fullName evidence="5">Unannotated protein</fullName>
    </submittedName>
</protein>
<accession>A0A6J7L5Q5</accession>
<organism evidence="5">
    <name type="scientific">freshwater metagenome</name>
    <dbReference type="NCBI Taxonomy" id="449393"/>
    <lineage>
        <taxon>unclassified sequences</taxon>
        <taxon>metagenomes</taxon>
        <taxon>ecological metagenomes</taxon>
    </lineage>
</organism>